<keyword evidence="4" id="KW-1185">Reference proteome</keyword>
<feature type="transmembrane region" description="Helical" evidence="1">
    <location>
        <begin position="12"/>
        <end position="32"/>
    </location>
</feature>
<keyword evidence="1" id="KW-0472">Membrane</keyword>
<dbReference type="Proteomes" id="UP001230156">
    <property type="component" value="Unassembled WGS sequence"/>
</dbReference>
<dbReference type="InterPro" id="IPR025263">
    <property type="entry name" value="YhdP_central"/>
</dbReference>
<reference evidence="4" key="1">
    <citation type="submission" date="2023-08" db="EMBL/GenBank/DDBJ databases">
        <title>Rhodospirillaceae gen. nov., a novel taxon isolated from the Yangtze River Yuezi River estuary sludge.</title>
        <authorList>
            <person name="Ruan L."/>
        </authorList>
    </citation>
    <scope>NUCLEOTIDE SEQUENCE [LARGE SCALE GENOMIC DNA]</scope>
    <source>
        <strain evidence="4">R-7</strain>
    </source>
</reference>
<accession>A0ABU0YI33</accession>
<proteinExistence type="predicted"/>
<keyword evidence="1" id="KW-1133">Transmembrane helix</keyword>
<gene>
    <name evidence="3" type="ORF">Q8A70_06835</name>
</gene>
<evidence type="ECO:0000256" key="1">
    <source>
        <dbReference type="SAM" id="Phobius"/>
    </source>
</evidence>
<dbReference type="EMBL" id="JAUYVI010000002">
    <property type="protein sequence ID" value="MDQ7247374.1"/>
    <property type="molecule type" value="Genomic_DNA"/>
</dbReference>
<organism evidence="3 4">
    <name type="scientific">Dongia sedimenti</name>
    <dbReference type="NCBI Taxonomy" id="3064282"/>
    <lineage>
        <taxon>Bacteria</taxon>
        <taxon>Pseudomonadati</taxon>
        <taxon>Pseudomonadota</taxon>
        <taxon>Alphaproteobacteria</taxon>
        <taxon>Rhodospirillales</taxon>
        <taxon>Dongiaceae</taxon>
        <taxon>Dongia</taxon>
    </lineage>
</organism>
<name>A0ABU0YI33_9PROT</name>
<comment type="caution">
    <text evidence="3">The sequence shown here is derived from an EMBL/GenBank/DDBJ whole genome shotgun (WGS) entry which is preliminary data.</text>
</comment>
<evidence type="ECO:0000313" key="4">
    <source>
        <dbReference type="Proteomes" id="UP001230156"/>
    </source>
</evidence>
<sequence length="1064" mass="113668">MIRRTTKIALEVLGALLAGIALLVGFLAWRLIYEGPIHMAFLAPYVERSIAEANRDFRVEIEDTVLTWAGWPRGLDLRAINLHVKGRRDSDLAVLPQVSLTLSARAMLHGLIAPSKVEILSPDLTLRRRSDGVLMFGAQKLEQDASGSATGTDAAATPSAAEVLEELLDDSDPNKAAGYLRSISIIDGKVAIDDHRAGMVWEGQHVNFEISRKADATLGGNLSADLPQFGAPALATASIVIDPQASTMQVEAAFQGLELGALGLIEPKLAELSNSDVVLSGRISTQGPLGGLPGPIDFQVNTANGTLNLPGRIKEPVALKLMQATGRIDFNKDLFHLEKLSLDIGGPTIEASADIDGALAGAASDGGAPLLKLSLKAEKYPASWMDRYWPDGAAQNTREWLVPNIPEGMVEQVKADFAIRLPSEAGGPAKVETVKGEMATTGLTVHYLRPMPPITDGTATATFDADSFDAVITGGRVGDIKLQKGALHITGLNVEDQFIKVGGDVASSLSDALKLLDHPRLGYASKLGLKPEEAGGEAQASIDFDFPAEKSLTFARVKIAVDAQVQHVALKRIRFGQDVTDGTLDLKLDQNGMVVSGPVTYAGADLNIQWRQAFGDKVDVRESFEAKGRTSTGSRALVGYDFRPWVDGPSDVALKFSRRDDGRGTLETSFDLKDAVLAMDFLKWRKPAGTPAQGSLKLHLNGDQPIDITDLGIDGDGFSIAGGATFAPDGKSIGKLALKKANFAKSSITDLVADFSNNATNVSVGGGTMDVEPWMVERDQPVTPAELDAEEQKPQKPYSIAGQLAKVRLSEGDELTNITFDLRHDPIWWDKIYFNGRLPSGQPIVFSYAPADSGLHRLKVETDDGGGAFKTLGIYDSIKGGKLDITGTVKDDEPHRPMKGQMKMTSFRLLHTPFAVRFLSVATLTGLVDSLTGEGFLFAGASAKFAKTRGKVDVTDFRSAGPSIGLTSKGSIDMDANTIELKGALVPAYALNSILGNIPIIGEFLQGGKGEGLFSATYEISGDLNEPKIDVNGWSALAPGFIRNLFEGEDTAPLEERKTNRATK</sequence>
<protein>
    <submittedName>
        <fullName evidence="3">AsmA-like C-terminal domain-containing protein</fullName>
    </submittedName>
</protein>
<keyword evidence="1" id="KW-0812">Transmembrane</keyword>
<evidence type="ECO:0000259" key="2">
    <source>
        <dbReference type="Pfam" id="PF13116"/>
    </source>
</evidence>
<feature type="domain" description="YhdP central" evidence="2">
    <location>
        <begin position="297"/>
        <end position="776"/>
    </location>
</feature>
<dbReference type="Pfam" id="PF13116">
    <property type="entry name" value="YhdP"/>
    <property type="match status" value="1"/>
</dbReference>
<evidence type="ECO:0000313" key="3">
    <source>
        <dbReference type="EMBL" id="MDQ7247374.1"/>
    </source>
</evidence>
<dbReference type="RefSeq" id="WP_379954775.1">
    <property type="nucleotide sequence ID" value="NZ_JAUYVI010000002.1"/>
</dbReference>